<accession>A0ABW1ANE6</accession>
<dbReference type="Proteomes" id="UP001595974">
    <property type="component" value="Unassembled WGS sequence"/>
</dbReference>
<dbReference type="EMBL" id="JBHSOG010000016">
    <property type="protein sequence ID" value="MFC5768812.1"/>
    <property type="molecule type" value="Genomic_DNA"/>
</dbReference>
<proteinExistence type="predicted"/>
<dbReference type="RefSeq" id="WP_157748663.1">
    <property type="nucleotide sequence ID" value="NZ_JBHSOG010000016.1"/>
</dbReference>
<organism evidence="1 2">
    <name type="scientific">Thauera sinica</name>
    <dbReference type="NCBI Taxonomy" id="2665146"/>
    <lineage>
        <taxon>Bacteria</taxon>
        <taxon>Pseudomonadati</taxon>
        <taxon>Pseudomonadota</taxon>
        <taxon>Betaproteobacteria</taxon>
        <taxon>Rhodocyclales</taxon>
        <taxon>Zoogloeaceae</taxon>
        <taxon>Thauera</taxon>
    </lineage>
</organism>
<reference evidence="2" key="1">
    <citation type="journal article" date="2019" name="Int. J. Syst. Evol. Microbiol.">
        <title>The Global Catalogue of Microorganisms (GCM) 10K type strain sequencing project: providing services to taxonomists for standard genome sequencing and annotation.</title>
        <authorList>
            <consortium name="The Broad Institute Genomics Platform"/>
            <consortium name="The Broad Institute Genome Sequencing Center for Infectious Disease"/>
            <person name="Wu L."/>
            <person name="Ma J."/>
        </authorList>
    </citation>
    <scope>NUCLEOTIDE SEQUENCE [LARGE SCALE GENOMIC DNA]</scope>
    <source>
        <strain evidence="2">SHR3</strain>
    </source>
</reference>
<evidence type="ECO:0000313" key="1">
    <source>
        <dbReference type="EMBL" id="MFC5768812.1"/>
    </source>
</evidence>
<dbReference type="InterPro" id="IPR046203">
    <property type="entry name" value="DUF6236"/>
</dbReference>
<sequence>MGESKQRKISDSGYGVRPKGGRGIMLVPDFHEDGTSSVLQTASQLNAEQVRFGLCFWERIAWPSIYSLSSANDADMDFLSSAGVLLRPEAVLVPNLKSPGKGLAETYFRAYQDLDAKEPGRWSLSTTAEWDIKFFLGEHIAPDRGITVSLHRAIPIPTRSVMLHDLLEFREKREAELLALRAELDNCKRLITSSTDRAETFATQRDRIDAACRDLLLVSRERKMPVRISDLSMSFEFNGPAAVSATAAAAAFATNPNFNGLQALLISMGLALPSFIKVTGTFGLKNKTNLQRSPFRYVSYLHEELDWL</sequence>
<keyword evidence="2" id="KW-1185">Reference proteome</keyword>
<dbReference type="Pfam" id="PF19749">
    <property type="entry name" value="DUF6236"/>
    <property type="match status" value="1"/>
</dbReference>
<comment type="caution">
    <text evidence="1">The sequence shown here is derived from an EMBL/GenBank/DDBJ whole genome shotgun (WGS) entry which is preliminary data.</text>
</comment>
<name>A0ABW1ANE6_9RHOO</name>
<evidence type="ECO:0000313" key="2">
    <source>
        <dbReference type="Proteomes" id="UP001595974"/>
    </source>
</evidence>
<gene>
    <name evidence="1" type="ORF">ACFPTN_05460</name>
</gene>
<protein>
    <submittedName>
        <fullName evidence="1">DUF6236 family protein</fullName>
    </submittedName>
</protein>